<evidence type="ECO:0000256" key="2">
    <source>
        <dbReference type="ARBA" id="ARBA00023122"/>
    </source>
</evidence>
<keyword evidence="3" id="KW-0548">Nucleotidyltransferase</keyword>
<name>A0A6A2XB76_HIBSY</name>
<reference evidence="3" key="1">
    <citation type="submission" date="2019-09" db="EMBL/GenBank/DDBJ databases">
        <title>Draft genome information of white flower Hibiscus syriacus.</title>
        <authorList>
            <person name="Kim Y.-M."/>
        </authorList>
    </citation>
    <scope>NUCLEOTIDE SEQUENCE [LARGE SCALE GENOMIC DNA]</scope>
    <source>
        <strain evidence="3">YM2019G1</strain>
    </source>
</reference>
<dbReference type="PANTHER" id="PTHR13780">
    <property type="entry name" value="AMP-ACTIVATED PROTEIN KINASE, GAMMA REGULATORY SUBUNIT"/>
    <property type="match status" value="1"/>
</dbReference>
<evidence type="ECO:0000313" key="3">
    <source>
        <dbReference type="EMBL" id="KAE8672851.1"/>
    </source>
</evidence>
<sequence>MNINNKRMEDTRRADLRQLEDVMKEAEETTRADKLCRSSTDLIFRIRLFNGCFDPMDSLGSTVLQKNRLILLSLDPMDSTVQKRVCVSRVYGDKSVAEALRILFKSRIGVIVVVERQTQRLIGSVRNSDVYLLMENDKIFHDRKTMTVEEFIHRETTNPDHDPTIDRDTGAPLSAGMLRLLNEYLPRMDTPVTNKKTNTLKQAMKNVAGTKSDFSFQVDGSERPQGVLTLRDIILQFAPPSMNSNIDG</sequence>
<evidence type="ECO:0000313" key="4">
    <source>
        <dbReference type="Proteomes" id="UP000436088"/>
    </source>
</evidence>
<keyword evidence="2" id="KW-0129">CBS domain</keyword>
<keyword evidence="4" id="KW-1185">Reference proteome</keyword>
<dbReference type="Proteomes" id="UP000436088">
    <property type="component" value="Unassembled WGS sequence"/>
</dbReference>
<keyword evidence="1" id="KW-0677">Repeat</keyword>
<dbReference type="SUPFAM" id="SSF54631">
    <property type="entry name" value="CBS-domain pair"/>
    <property type="match status" value="1"/>
</dbReference>
<comment type="caution">
    <text evidence="3">The sequence shown here is derived from an EMBL/GenBank/DDBJ whole genome shotgun (WGS) entry which is preliminary data.</text>
</comment>
<dbReference type="InterPro" id="IPR050511">
    <property type="entry name" value="AMPK_gamma/SDS23_families"/>
</dbReference>
<organism evidence="3 4">
    <name type="scientific">Hibiscus syriacus</name>
    <name type="common">Rose of Sharon</name>
    <dbReference type="NCBI Taxonomy" id="106335"/>
    <lineage>
        <taxon>Eukaryota</taxon>
        <taxon>Viridiplantae</taxon>
        <taxon>Streptophyta</taxon>
        <taxon>Embryophyta</taxon>
        <taxon>Tracheophyta</taxon>
        <taxon>Spermatophyta</taxon>
        <taxon>Magnoliopsida</taxon>
        <taxon>eudicotyledons</taxon>
        <taxon>Gunneridae</taxon>
        <taxon>Pentapetalae</taxon>
        <taxon>rosids</taxon>
        <taxon>malvids</taxon>
        <taxon>Malvales</taxon>
        <taxon>Malvaceae</taxon>
        <taxon>Malvoideae</taxon>
        <taxon>Hibiscus</taxon>
    </lineage>
</organism>
<protein>
    <submittedName>
        <fullName evidence="3">Glucose-1-phosphate adenylyltransferase</fullName>
    </submittedName>
</protein>
<evidence type="ECO:0000256" key="1">
    <source>
        <dbReference type="ARBA" id="ARBA00022737"/>
    </source>
</evidence>
<accession>A0A6A2XB76</accession>
<dbReference type="Gene3D" id="3.10.580.10">
    <property type="entry name" value="CBS-domain"/>
    <property type="match status" value="1"/>
</dbReference>
<proteinExistence type="predicted"/>
<dbReference type="AlphaFoldDB" id="A0A6A2XB76"/>
<dbReference type="InterPro" id="IPR046342">
    <property type="entry name" value="CBS_dom_sf"/>
</dbReference>
<keyword evidence="3" id="KW-0808">Transferase</keyword>
<dbReference type="PANTHER" id="PTHR13780:SF124">
    <property type="entry name" value="OS01G0633400 PROTEIN"/>
    <property type="match status" value="1"/>
</dbReference>
<dbReference type="EMBL" id="VEPZ02001441">
    <property type="protein sequence ID" value="KAE8672851.1"/>
    <property type="molecule type" value="Genomic_DNA"/>
</dbReference>
<gene>
    <name evidence="3" type="ORF">F3Y22_tig00111834pilonHSYRG00249</name>
</gene>
<dbReference type="GO" id="GO:0016779">
    <property type="term" value="F:nucleotidyltransferase activity"/>
    <property type="evidence" value="ECO:0007669"/>
    <property type="project" value="UniProtKB-KW"/>
</dbReference>